<keyword evidence="1" id="KW-1185">Reference proteome</keyword>
<proteinExistence type="predicted"/>
<dbReference type="Gene3D" id="3.40.50.150">
    <property type="entry name" value="Vaccinia Virus protein VP39"/>
    <property type="match status" value="1"/>
</dbReference>
<dbReference type="AlphaFoldDB" id="A0A1I7XJC9"/>
<dbReference type="InterPro" id="IPR029063">
    <property type="entry name" value="SAM-dependent_MTases_sf"/>
</dbReference>
<dbReference type="WBParaSite" id="Hba_17816">
    <property type="protein sequence ID" value="Hba_17816"/>
    <property type="gene ID" value="Hba_17816"/>
</dbReference>
<reference evidence="2" key="1">
    <citation type="submission" date="2016-11" db="UniProtKB">
        <authorList>
            <consortium name="WormBaseParasite"/>
        </authorList>
    </citation>
    <scope>IDENTIFICATION</scope>
</reference>
<dbReference type="Proteomes" id="UP000095283">
    <property type="component" value="Unplaced"/>
</dbReference>
<sequence>MVMSVTLETGTKMLYIDEDMVKKNLSCRGYGLDAALCGLDRSDLTTHVYEGGFKLWESSLDLCDLIEKEIEKIKDKRIIELDKHVPSKRWVAAKLFYFGVGGNIPDFISYINAQGVFTITSKMMVDSNIPRQILELRRK</sequence>
<organism evidence="1 2">
    <name type="scientific">Heterorhabditis bacteriophora</name>
    <name type="common">Entomopathogenic nematode worm</name>
    <dbReference type="NCBI Taxonomy" id="37862"/>
    <lineage>
        <taxon>Eukaryota</taxon>
        <taxon>Metazoa</taxon>
        <taxon>Ecdysozoa</taxon>
        <taxon>Nematoda</taxon>
        <taxon>Chromadorea</taxon>
        <taxon>Rhabditida</taxon>
        <taxon>Rhabditina</taxon>
        <taxon>Rhabditomorpha</taxon>
        <taxon>Strongyloidea</taxon>
        <taxon>Heterorhabditidae</taxon>
        <taxon>Heterorhabditis</taxon>
    </lineage>
</organism>
<evidence type="ECO:0000313" key="1">
    <source>
        <dbReference type="Proteomes" id="UP000095283"/>
    </source>
</evidence>
<name>A0A1I7XJC9_HETBA</name>
<accession>A0A1I7XJC9</accession>
<evidence type="ECO:0000313" key="2">
    <source>
        <dbReference type="WBParaSite" id="Hba_17816"/>
    </source>
</evidence>
<protein>
    <submittedName>
        <fullName evidence="2">Nicotinate phosphoribosyltransferase</fullName>
    </submittedName>
</protein>